<evidence type="ECO:0000259" key="8">
    <source>
        <dbReference type="Pfam" id="PF00082"/>
    </source>
</evidence>
<feature type="domain" description="SD-repeat containing protein B" evidence="9">
    <location>
        <begin position="994"/>
        <end position="1067"/>
    </location>
</feature>
<keyword evidence="2" id="KW-0964">Secreted</keyword>
<organism evidence="10 11">
    <name type="scientific">Zarconia navalis LEGE 11467</name>
    <dbReference type="NCBI Taxonomy" id="1828826"/>
    <lineage>
        <taxon>Bacteria</taxon>
        <taxon>Bacillati</taxon>
        <taxon>Cyanobacteriota</taxon>
        <taxon>Cyanophyceae</taxon>
        <taxon>Oscillatoriophycideae</taxon>
        <taxon>Oscillatoriales</taxon>
        <taxon>Oscillatoriales incertae sedis</taxon>
        <taxon>Zarconia</taxon>
        <taxon>Zarconia navalis</taxon>
    </lineage>
</organism>
<evidence type="ECO:0000256" key="4">
    <source>
        <dbReference type="ARBA" id="ARBA00022729"/>
    </source>
</evidence>
<comment type="caution">
    <text evidence="10">The sequence shown here is derived from an EMBL/GenBank/DDBJ whole genome shotgun (WGS) entry which is preliminary data.</text>
</comment>
<dbReference type="SUPFAM" id="SSF52743">
    <property type="entry name" value="Subtilisin-like"/>
    <property type="match status" value="1"/>
</dbReference>
<dbReference type="Proteomes" id="UP000621799">
    <property type="component" value="Unassembled WGS sequence"/>
</dbReference>
<proteinExistence type="inferred from homology"/>
<feature type="domain" description="SD-repeat containing protein B" evidence="9">
    <location>
        <begin position="1251"/>
        <end position="1327"/>
    </location>
</feature>
<name>A0A928W1G8_9CYAN</name>
<comment type="similarity">
    <text evidence="7">Belongs to the peptidase S8 family.</text>
</comment>
<dbReference type="PANTHER" id="PTHR23303:SF15">
    <property type="entry name" value="COLOSSIN-A"/>
    <property type="match status" value="1"/>
</dbReference>
<dbReference type="PROSITE" id="PS00018">
    <property type="entry name" value="EF_HAND_1"/>
    <property type="match status" value="2"/>
</dbReference>
<dbReference type="PROSITE" id="PS51892">
    <property type="entry name" value="SUBTILASE"/>
    <property type="match status" value="1"/>
</dbReference>
<feature type="domain" description="SD-repeat containing protein B" evidence="9">
    <location>
        <begin position="1355"/>
        <end position="1429"/>
    </location>
</feature>
<feature type="domain" description="Peptidase S8/S53" evidence="8">
    <location>
        <begin position="1"/>
        <end position="179"/>
    </location>
</feature>
<dbReference type="GO" id="GO:0005509">
    <property type="term" value="F:calcium ion binding"/>
    <property type="evidence" value="ECO:0007669"/>
    <property type="project" value="InterPro"/>
</dbReference>
<keyword evidence="5" id="KW-0378">Hydrolase</keyword>
<dbReference type="InterPro" id="IPR018247">
    <property type="entry name" value="EF_Hand_1_Ca_BS"/>
</dbReference>
<dbReference type="CDD" id="cd07473">
    <property type="entry name" value="Peptidases_S8_Subtilisin_like"/>
    <property type="match status" value="1"/>
</dbReference>
<evidence type="ECO:0000259" key="9">
    <source>
        <dbReference type="Pfam" id="PF17210"/>
    </source>
</evidence>
<accession>A0A928W1G8</accession>
<dbReference type="InterPro" id="IPR034204">
    <property type="entry name" value="PfSUB1-like_cat_dom"/>
</dbReference>
<dbReference type="InterPro" id="IPR018511">
    <property type="entry name" value="Hemolysin-typ_Ca-bd_CS"/>
</dbReference>
<evidence type="ECO:0000256" key="1">
    <source>
        <dbReference type="ARBA" id="ARBA00004613"/>
    </source>
</evidence>
<evidence type="ECO:0000313" key="10">
    <source>
        <dbReference type="EMBL" id="MBE9042163.1"/>
    </source>
</evidence>
<sequence>VNWSSQIMGLKFLGAGGSGTLFDAVQAVEYATMMKQTYGVNIDLTNNSWGGGGFSQALSDAIEAAGDADQLFVAAAGNSASDNDAFLAYPASYDLDNIISVASTDHNDDLSGFSNFGETSVDLGAPGSSIWSTLPNGQYGFLSGTSMASPHVAGVAALLWSQDEDFTALEVKEQILSSVDPIAALDGITVTGGRLNALQALVSPVAGSIEGSKWHDLDSDGVRDSGEPGLEGWTIYLDENKNGALDSGERSTVTDADGNYRFNFVPPGTYTVGEVVQPGWTQTFPTTDAEERLFAVPADGTQDIVELDPVTGAEINRFTVPFEPPNNGPEGLAFDGSSLFFTSGNGSSNKNLLQLDPDTGAILDVDPLDPTRAGNGLAALGGKIYILDFLNSDIVEFDPFLGVDGTVTNVLDIDVLNPGVNLTGGLTAITGPDALLATDASDRVYEIDPTTGLVSSSFGLGTAISDDGLAVVNGEIYVGSTDAVSVMDVFDRTGTFQRTVSLPNPVSALGGDDASVAESVTDLSLVFGEFGGNLNLEINGDFRNFEDFADIDGDTVGGVDVSVVNGFGDDQGTLQLSGDISSFSVGGQELWIDDVEASSNAVGFEGLLFPTSYSVGETFADAGAAVTVKPFAFSNGTLTNIGSASVDNTGQAGGSGQDVNLNNVNLSFNFSEVPGTHTVEVGENEDITDIDFGNRLSNPAEITGVKWNDLNKNGILDAGEPTLSGWTIYLDANNNGELDTGELSTVTDADGEYTFDNLSPGSYIVAEVQQPGWGQTSPFLGSIELFNADFSDSNDNPSLDGFTIDNTGATVPGLWHLSTGRGNQPGHSAQDSLYFGTGEGPGGGGNFDVGHTAGRITSPTIDLTGVIDAELAFNYVLASEGGNPWDSARVLVSENGGAFEGIASNAGLLDDPTTGWTSATLDLGDYTGSSIEIQFDFDTIDSVANNFEGWYVDDVVVSEVGKGTHILELAPDEVATDINFGNAELDPGEIQGIKWNDINGDGIQDADEPGLEGWTIFLDDNENGELDIGEQFTVTDVSGEYSFVNLTSGTYTVAEVQQEGWQQTSPGGSQVLTFDDIGDVDSFAPIPTNYGGLVWSNDFSYHKDSTLPGTGYDNGTVSGEYVAYNSFANPTSVSGDPFDFDSAYLTAAWVDGLNVQVVGSLDGVEKYNQTVTVDTDAPTLFEFGFSDVDRVDFNSFGGGDLSHLVLDDFEFTTTGNVGNGVHTVTVNPGEIVSDIDFGNQSLLSEISGSKWHDLDGDGTRDDGEPGLANWTIYIDDNDNGELDAGETSTTTDELGNYSFSVDAGSYTVAEVQQQGWEQTAPITGTHEVSVAPSETIDSIDFGNIALPGELSGSKWDDIDGDGVRDVGESGLEGWTIYLDDNGNGALDGEEVSTVTDADGNYSFTDLDAGSYIVAEVLQPGWEQTAPTDGFHTVNIDPGEAIAELDFGNRFVANLIEGTSNTESLDGTAGFDFIRGFEGNDRLRGLGDRDLLFGDEDRDTLQGGGGDDTLVGGTGNDIAIGGAGMDVLIGVDPESSQPGLGEVDRFRGNDDGDTFVLGDALAVYYDDGNDATSGGGDRGVIVDFAVGEDTIQLHGTASDYELQSASNGTNIFLKTDNVSELIGLVRNVDVSELDLESSSFAFV</sequence>
<dbReference type="Pfam" id="PF17210">
    <property type="entry name" value="SdrD_B"/>
    <property type="match status" value="5"/>
</dbReference>
<dbReference type="PANTHER" id="PTHR23303">
    <property type="entry name" value="CARBOXYPEPTIDASE REGULATORY REGION-CONTAINING"/>
    <property type="match status" value="1"/>
</dbReference>
<dbReference type="PROSITE" id="PS00330">
    <property type="entry name" value="HEMOLYSIN_CALCIUM"/>
    <property type="match status" value="1"/>
</dbReference>
<keyword evidence="4" id="KW-0732">Signal</keyword>
<dbReference type="Pfam" id="PF00082">
    <property type="entry name" value="Peptidase_S8"/>
    <property type="match status" value="1"/>
</dbReference>
<dbReference type="Gene3D" id="2.60.40.10">
    <property type="entry name" value="Immunoglobulins"/>
    <property type="match status" value="5"/>
</dbReference>
<evidence type="ECO:0000313" key="11">
    <source>
        <dbReference type="Proteomes" id="UP000621799"/>
    </source>
</evidence>
<dbReference type="InterPro" id="IPR051417">
    <property type="entry name" value="SDr/BOS_complex"/>
</dbReference>
<keyword evidence="6" id="KW-0720">Serine protease</keyword>
<dbReference type="Gene3D" id="3.40.50.200">
    <property type="entry name" value="Peptidase S8/S53 domain"/>
    <property type="match status" value="1"/>
</dbReference>
<reference evidence="10" key="1">
    <citation type="submission" date="2020-10" db="EMBL/GenBank/DDBJ databases">
        <authorList>
            <person name="Castelo-Branco R."/>
            <person name="Eusebio N."/>
            <person name="Adriana R."/>
            <person name="Vieira A."/>
            <person name="Brugerolle De Fraissinette N."/>
            <person name="Rezende De Castro R."/>
            <person name="Schneider M.P."/>
            <person name="Vasconcelos V."/>
            <person name="Leao P.N."/>
        </authorList>
    </citation>
    <scope>NUCLEOTIDE SEQUENCE</scope>
    <source>
        <strain evidence="10">LEGE 11467</strain>
    </source>
</reference>
<feature type="non-terminal residue" evidence="10">
    <location>
        <position position="1"/>
    </location>
</feature>
<dbReference type="InterPro" id="IPR023828">
    <property type="entry name" value="Peptidase_S8_Ser-AS"/>
</dbReference>
<evidence type="ECO:0000256" key="5">
    <source>
        <dbReference type="ARBA" id="ARBA00022801"/>
    </source>
</evidence>
<feature type="domain" description="SD-repeat containing protein B" evidence="9">
    <location>
        <begin position="214"/>
        <end position="290"/>
    </location>
</feature>
<dbReference type="InterPro" id="IPR000209">
    <property type="entry name" value="Peptidase_S8/S53_dom"/>
</dbReference>
<dbReference type="GO" id="GO:0005576">
    <property type="term" value="C:extracellular region"/>
    <property type="evidence" value="ECO:0007669"/>
    <property type="project" value="UniProtKB-SubCell"/>
</dbReference>
<evidence type="ECO:0000256" key="7">
    <source>
        <dbReference type="PROSITE-ProRule" id="PRU01240"/>
    </source>
</evidence>
<dbReference type="InterPro" id="IPR001343">
    <property type="entry name" value="Hemolysn_Ca-bd"/>
</dbReference>
<protein>
    <submittedName>
        <fullName evidence="10">S8 family serine peptidase</fullName>
    </submittedName>
</protein>
<dbReference type="SUPFAM" id="SSF51120">
    <property type="entry name" value="beta-Roll"/>
    <property type="match status" value="1"/>
</dbReference>
<dbReference type="GO" id="GO:0006508">
    <property type="term" value="P:proteolysis"/>
    <property type="evidence" value="ECO:0007669"/>
    <property type="project" value="UniProtKB-KW"/>
</dbReference>
<feature type="domain" description="SD-repeat containing protein B" evidence="9">
    <location>
        <begin position="705"/>
        <end position="794"/>
    </location>
</feature>
<evidence type="ECO:0000256" key="2">
    <source>
        <dbReference type="ARBA" id="ARBA00022525"/>
    </source>
</evidence>
<dbReference type="Gene3D" id="2.150.10.10">
    <property type="entry name" value="Serralysin-like metalloprotease, C-terminal"/>
    <property type="match status" value="1"/>
</dbReference>
<dbReference type="InterPro" id="IPR013783">
    <property type="entry name" value="Ig-like_fold"/>
</dbReference>
<gene>
    <name evidence="10" type="ORF">IQ235_15395</name>
</gene>
<dbReference type="InterPro" id="IPR033764">
    <property type="entry name" value="Sdr_B"/>
</dbReference>
<keyword evidence="11" id="KW-1185">Reference proteome</keyword>
<dbReference type="PROSITE" id="PS00138">
    <property type="entry name" value="SUBTILASE_SER"/>
    <property type="match status" value="1"/>
</dbReference>
<dbReference type="EMBL" id="JADEXN010000308">
    <property type="protein sequence ID" value="MBE9042163.1"/>
    <property type="molecule type" value="Genomic_DNA"/>
</dbReference>
<evidence type="ECO:0000256" key="6">
    <source>
        <dbReference type="ARBA" id="ARBA00022825"/>
    </source>
</evidence>
<dbReference type="GO" id="GO:0004252">
    <property type="term" value="F:serine-type endopeptidase activity"/>
    <property type="evidence" value="ECO:0007669"/>
    <property type="project" value="InterPro"/>
</dbReference>
<dbReference type="InterPro" id="IPR011049">
    <property type="entry name" value="Serralysin-like_metalloprot_C"/>
</dbReference>
<dbReference type="SUPFAM" id="SSF63825">
    <property type="entry name" value="YWTD domain"/>
    <property type="match status" value="1"/>
</dbReference>
<keyword evidence="3" id="KW-0645">Protease</keyword>
<comment type="caution">
    <text evidence="7">Lacks conserved residue(s) required for the propagation of feature annotation.</text>
</comment>
<comment type="subcellular location">
    <subcellularLocation>
        <location evidence="1">Secreted</location>
    </subcellularLocation>
</comment>
<evidence type="ECO:0000256" key="3">
    <source>
        <dbReference type="ARBA" id="ARBA00022670"/>
    </source>
</evidence>
<dbReference type="SUPFAM" id="SSF117074">
    <property type="entry name" value="Hypothetical protein PA1324"/>
    <property type="match status" value="5"/>
</dbReference>
<dbReference type="PRINTS" id="PR00313">
    <property type="entry name" value="CABNDNGRPT"/>
</dbReference>
<dbReference type="InterPro" id="IPR036852">
    <property type="entry name" value="Peptidase_S8/S53_dom_sf"/>
</dbReference>
<dbReference type="Pfam" id="PF00353">
    <property type="entry name" value="HemolysinCabind"/>
    <property type="match status" value="2"/>
</dbReference>